<evidence type="ECO:0000256" key="3">
    <source>
        <dbReference type="ARBA" id="ARBA00023082"/>
    </source>
</evidence>
<evidence type="ECO:0000259" key="6">
    <source>
        <dbReference type="Pfam" id="PF08281"/>
    </source>
</evidence>
<evidence type="ECO:0000256" key="4">
    <source>
        <dbReference type="ARBA" id="ARBA00023163"/>
    </source>
</evidence>
<comment type="caution">
    <text evidence="7">The sequence shown here is derived from an EMBL/GenBank/DDBJ whole genome shotgun (WGS) entry which is preliminary data.</text>
</comment>
<dbReference type="EMBL" id="JAAIUV010000003">
    <property type="protein sequence ID" value="NEX77845.1"/>
    <property type="molecule type" value="Genomic_DNA"/>
</dbReference>
<reference evidence="7" key="1">
    <citation type="submission" date="2020-02" db="EMBL/GenBank/DDBJ databases">
        <title>Bacillus sedimentmangrovi sp. nov., isolated from sediment of the mangrove ecosystem.</title>
        <authorList>
            <person name="Liu G."/>
        </authorList>
    </citation>
    <scope>NUCLEOTIDE SEQUENCE [LARGE SCALE GENOMIC DNA]</scope>
    <source>
        <strain evidence="7">SgZ-7</strain>
    </source>
</reference>
<sequence>MKAAEFDRLYSIYAKRLLYIAYKYTKDLYQAEDIVQESFLKAYKKIHTIEDNSKLGGWLSAITARTAIDFLRSEKRRNWLVMDDSMLEPLLGGNGYETSTEETVHLRLFKETISDSLKNLSKEFQEVLVLKIQYGLKENEIASLLDMKSATVKTRLYRARKQLKQLVGA</sequence>
<dbReference type="InterPro" id="IPR039425">
    <property type="entry name" value="RNA_pol_sigma-70-like"/>
</dbReference>
<dbReference type="InterPro" id="IPR013324">
    <property type="entry name" value="RNA_pol_sigma_r3/r4-like"/>
</dbReference>
<dbReference type="SUPFAM" id="SSF88946">
    <property type="entry name" value="Sigma2 domain of RNA polymerase sigma factors"/>
    <property type="match status" value="1"/>
</dbReference>
<dbReference type="RefSeq" id="WP_163250397.1">
    <property type="nucleotide sequence ID" value="NZ_JAAIUV010000003.1"/>
</dbReference>
<dbReference type="GO" id="GO:0006352">
    <property type="term" value="P:DNA-templated transcription initiation"/>
    <property type="evidence" value="ECO:0007669"/>
    <property type="project" value="InterPro"/>
</dbReference>
<dbReference type="Pfam" id="PF04542">
    <property type="entry name" value="Sigma70_r2"/>
    <property type="match status" value="1"/>
</dbReference>
<evidence type="ECO:0000313" key="8">
    <source>
        <dbReference type="Proteomes" id="UP000481621"/>
    </source>
</evidence>
<dbReference type="CDD" id="cd06171">
    <property type="entry name" value="Sigma70_r4"/>
    <property type="match status" value="1"/>
</dbReference>
<protein>
    <submittedName>
        <fullName evidence="7">Sigma-70 family RNA polymerase sigma factor</fullName>
    </submittedName>
</protein>
<dbReference type="Proteomes" id="UP000481621">
    <property type="component" value="Unassembled WGS sequence"/>
</dbReference>
<organism evidence="7 8">
    <name type="scientific">Neobacillus thermocopriae</name>
    <dbReference type="NCBI Taxonomy" id="1215031"/>
    <lineage>
        <taxon>Bacteria</taxon>
        <taxon>Bacillati</taxon>
        <taxon>Bacillota</taxon>
        <taxon>Bacilli</taxon>
        <taxon>Bacillales</taxon>
        <taxon>Bacillaceae</taxon>
        <taxon>Neobacillus</taxon>
    </lineage>
</organism>
<dbReference type="GO" id="GO:0003677">
    <property type="term" value="F:DNA binding"/>
    <property type="evidence" value="ECO:0007669"/>
    <property type="project" value="InterPro"/>
</dbReference>
<dbReference type="Gene3D" id="1.10.1740.10">
    <property type="match status" value="1"/>
</dbReference>
<name>A0A6B3TLM3_9BACI</name>
<comment type="similarity">
    <text evidence="1">Belongs to the sigma-70 factor family. ECF subfamily.</text>
</comment>
<dbReference type="SUPFAM" id="SSF88659">
    <property type="entry name" value="Sigma3 and sigma4 domains of RNA polymerase sigma factors"/>
    <property type="match status" value="1"/>
</dbReference>
<gene>
    <name evidence="7" type="ORF">G4Z05_02945</name>
</gene>
<dbReference type="Gene3D" id="1.10.10.10">
    <property type="entry name" value="Winged helix-like DNA-binding domain superfamily/Winged helix DNA-binding domain"/>
    <property type="match status" value="1"/>
</dbReference>
<keyword evidence="8" id="KW-1185">Reference proteome</keyword>
<dbReference type="InterPro" id="IPR014284">
    <property type="entry name" value="RNA_pol_sigma-70_dom"/>
</dbReference>
<dbReference type="GO" id="GO:0016987">
    <property type="term" value="F:sigma factor activity"/>
    <property type="evidence" value="ECO:0007669"/>
    <property type="project" value="UniProtKB-KW"/>
</dbReference>
<evidence type="ECO:0000256" key="2">
    <source>
        <dbReference type="ARBA" id="ARBA00023015"/>
    </source>
</evidence>
<dbReference type="PANTHER" id="PTHR43133:SF60">
    <property type="entry name" value="RNA POLYMERASE SIGMA FACTOR SIGV"/>
    <property type="match status" value="1"/>
</dbReference>
<dbReference type="InterPro" id="IPR007627">
    <property type="entry name" value="RNA_pol_sigma70_r2"/>
</dbReference>
<feature type="domain" description="RNA polymerase sigma factor 70 region 4 type 2" evidence="6">
    <location>
        <begin position="113"/>
        <end position="163"/>
    </location>
</feature>
<accession>A0A6B3TLM3</accession>
<evidence type="ECO:0000313" key="7">
    <source>
        <dbReference type="EMBL" id="NEX77845.1"/>
    </source>
</evidence>
<keyword evidence="4" id="KW-0804">Transcription</keyword>
<feature type="domain" description="RNA polymerase sigma-70 region 2" evidence="5">
    <location>
        <begin position="9"/>
        <end position="77"/>
    </location>
</feature>
<evidence type="ECO:0000259" key="5">
    <source>
        <dbReference type="Pfam" id="PF04542"/>
    </source>
</evidence>
<proteinExistence type="inferred from homology"/>
<dbReference type="InterPro" id="IPR036388">
    <property type="entry name" value="WH-like_DNA-bd_sf"/>
</dbReference>
<evidence type="ECO:0000256" key="1">
    <source>
        <dbReference type="ARBA" id="ARBA00010641"/>
    </source>
</evidence>
<dbReference type="PANTHER" id="PTHR43133">
    <property type="entry name" value="RNA POLYMERASE ECF-TYPE SIGMA FACTO"/>
    <property type="match status" value="1"/>
</dbReference>
<dbReference type="AlphaFoldDB" id="A0A6B3TLM3"/>
<dbReference type="InterPro" id="IPR013325">
    <property type="entry name" value="RNA_pol_sigma_r2"/>
</dbReference>
<keyword evidence="3" id="KW-0731">Sigma factor</keyword>
<dbReference type="NCBIfam" id="TIGR02937">
    <property type="entry name" value="sigma70-ECF"/>
    <property type="match status" value="1"/>
</dbReference>
<dbReference type="Pfam" id="PF08281">
    <property type="entry name" value="Sigma70_r4_2"/>
    <property type="match status" value="1"/>
</dbReference>
<dbReference type="InterPro" id="IPR013249">
    <property type="entry name" value="RNA_pol_sigma70_r4_t2"/>
</dbReference>
<keyword evidence="2" id="KW-0805">Transcription regulation</keyword>